<dbReference type="Gene3D" id="3.30.200.20">
    <property type="entry name" value="Phosphorylase Kinase, domain 1"/>
    <property type="match status" value="1"/>
</dbReference>
<evidence type="ECO:0000259" key="10">
    <source>
        <dbReference type="PROSITE" id="PS50011"/>
    </source>
</evidence>
<dbReference type="OrthoDB" id="1668230at2759"/>
<feature type="region of interest" description="Disordered" evidence="9">
    <location>
        <begin position="96"/>
        <end position="144"/>
    </location>
</feature>
<evidence type="ECO:0000256" key="9">
    <source>
        <dbReference type="SAM" id="MobiDB-lite"/>
    </source>
</evidence>
<dbReference type="Proteomes" id="UP000219338">
    <property type="component" value="Unassembled WGS sequence"/>
</dbReference>
<dbReference type="InterPro" id="IPR017441">
    <property type="entry name" value="Protein_kinase_ATP_BS"/>
</dbReference>
<name>A0A284QM60_ARMOS</name>
<dbReference type="SUPFAM" id="SSF56112">
    <property type="entry name" value="Protein kinase-like (PK-like)"/>
    <property type="match status" value="1"/>
</dbReference>
<dbReference type="PROSITE" id="PS50011">
    <property type="entry name" value="PROTEIN_KINASE_DOM"/>
    <property type="match status" value="1"/>
</dbReference>
<keyword evidence="2" id="KW-0597">Phosphoprotein</keyword>
<proteinExistence type="inferred from homology"/>
<evidence type="ECO:0000313" key="11">
    <source>
        <dbReference type="EMBL" id="SJK97547.1"/>
    </source>
</evidence>
<sequence>MTLKFFSFIRARSTKGEAQSMALTADGDFSEVDYPRGPISPIDMRPVRVASEAESRDSALDHWEPQLKQETNRYHLEPVVVTSTSMRIPPILVEAEQSPTETAPSPPRPAPSPHSSDRGQTVPLEPRPLSIPDEDPVLSTPHIRPKEYLPPVAFNGRRYRFKYELGSGTYSRVLYAQRTKPHEEPKPVAVKVFHKSMLTGTTCTTDGETVHKLKSERVVDERNILEQITRERLPFLGKISASFQDENFVYLVMPLCMESLQNRLNDLCRANLSMKYDQLLLHAAELLIALEGLHGLGYYHMDIKPSNIMISGTGHIQLVDFGISKPVTNALGHIYYNEVIGTQDWIAPEVWRTRLFSGSAADIWCYGLVLFSMFQCPHNFVFYKDPRRRIEICEKMKPDARDLVFSRLLVQTPGDRYSLQQIKAHKFFENVDFTLIKEKRTNPPYRPDVVKRRVNRPYELPPPNITMSVDPPLLAAGVPYADR</sequence>
<dbReference type="GO" id="GO:0004674">
    <property type="term" value="F:protein serine/threonine kinase activity"/>
    <property type="evidence" value="ECO:0007669"/>
    <property type="project" value="UniProtKB-KW"/>
</dbReference>
<dbReference type="AlphaFoldDB" id="A0A284QM60"/>
<gene>
    <name evidence="11" type="ORF">ARMOST_00799</name>
</gene>
<dbReference type="Pfam" id="PF00069">
    <property type="entry name" value="Pkinase"/>
    <property type="match status" value="1"/>
</dbReference>
<keyword evidence="1 8" id="KW-0723">Serine/threonine-protein kinase</keyword>
<evidence type="ECO:0000256" key="8">
    <source>
        <dbReference type="RuleBase" id="RU000304"/>
    </source>
</evidence>
<evidence type="ECO:0000313" key="12">
    <source>
        <dbReference type="Proteomes" id="UP000219338"/>
    </source>
</evidence>
<dbReference type="InterPro" id="IPR000719">
    <property type="entry name" value="Prot_kinase_dom"/>
</dbReference>
<keyword evidence="5" id="KW-0418">Kinase</keyword>
<evidence type="ECO:0000256" key="4">
    <source>
        <dbReference type="ARBA" id="ARBA00022741"/>
    </source>
</evidence>
<accession>A0A284QM60</accession>
<comment type="similarity">
    <text evidence="8">Belongs to the protein kinase superfamily.</text>
</comment>
<protein>
    <recommendedName>
        <fullName evidence="10">Protein kinase domain-containing protein</fullName>
    </recommendedName>
</protein>
<dbReference type="EMBL" id="FUEG01000001">
    <property type="protein sequence ID" value="SJK97547.1"/>
    <property type="molecule type" value="Genomic_DNA"/>
</dbReference>
<dbReference type="PANTHER" id="PTHR24351">
    <property type="entry name" value="RIBOSOMAL PROTEIN S6 KINASE"/>
    <property type="match status" value="1"/>
</dbReference>
<evidence type="ECO:0000256" key="6">
    <source>
        <dbReference type="ARBA" id="ARBA00022840"/>
    </source>
</evidence>
<evidence type="ECO:0000256" key="3">
    <source>
        <dbReference type="ARBA" id="ARBA00022679"/>
    </source>
</evidence>
<dbReference type="InterPro" id="IPR011009">
    <property type="entry name" value="Kinase-like_dom_sf"/>
</dbReference>
<organism evidence="11 12">
    <name type="scientific">Armillaria ostoyae</name>
    <name type="common">Armillaria root rot fungus</name>
    <dbReference type="NCBI Taxonomy" id="47428"/>
    <lineage>
        <taxon>Eukaryota</taxon>
        <taxon>Fungi</taxon>
        <taxon>Dikarya</taxon>
        <taxon>Basidiomycota</taxon>
        <taxon>Agaricomycotina</taxon>
        <taxon>Agaricomycetes</taxon>
        <taxon>Agaricomycetidae</taxon>
        <taxon>Agaricales</taxon>
        <taxon>Marasmiineae</taxon>
        <taxon>Physalacriaceae</taxon>
        <taxon>Armillaria</taxon>
    </lineage>
</organism>
<dbReference type="InterPro" id="IPR008271">
    <property type="entry name" value="Ser/Thr_kinase_AS"/>
</dbReference>
<evidence type="ECO:0000256" key="1">
    <source>
        <dbReference type="ARBA" id="ARBA00022527"/>
    </source>
</evidence>
<keyword evidence="6 7" id="KW-0067">ATP-binding</keyword>
<reference evidence="12" key="1">
    <citation type="journal article" date="2017" name="Nat. Ecol. Evol.">
        <title>Genome expansion and lineage-specific genetic innovations in the forest pathogenic fungi Armillaria.</title>
        <authorList>
            <person name="Sipos G."/>
            <person name="Prasanna A.N."/>
            <person name="Walter M.C."/>
            <person name="O'Connor E."/>
            <person name="Balint B."/>
            <person name="Krizsan K."/>
            <person name="Kiss B."/>
            <person name="Hess J."/>
            <person name="Varga T."/>
            <person name="Slot J."/>
            <person name="Riley R."/>
            <person name="Boka B."/>
            <person name="Rigling D."/>
            <person name="Barry K."/>
            <person name="Lee J."/>
            <person name="Mihaltcheva S."/>
            <person name="LaButti K."/>
            <person name="Lipzen A."/>
            <person name="Waldron R."/>
            <person name="Moloney N.M."/>
            <person name="Sperisen C."/>
            <person name="Kredics L."/>
            <person name="Vagvoelgyi C."/>
            <person name="Patrignani A."/>
            <person name="Fitzpatrick D."/>
            <person name="Nagy I."/>
            <person name="Doyle S."/>
            <person name="Anderson J.B."/>
            <person name="Grigoriev I.V."/>
            <person name="Gueldener U."/>
            <person name="Muensterkoetter M."/>
            <person name="Nagy L.G."/>
        </authorList>
    </citation>
    <scope>NUCLEOTIDE SEQUENCE [LARGE SCALE GENOMIC DNA]</scope>
    <source>
        <strain evidence="12">C18/9</strain>
    </source>
</reference>
<evidence type="ECO:0000256" key="2">
    <source>
        <dbReference type="ARBA" id="ARBA00022553"/>
    </source>
</evidence>
<dbReference type="PROSITE" id="PS00107">
    <property type="entry name" value="PROTEIN_KINASE_ATP"/>
    <property type="match status" value="1"/>
</dbReference>
<keyword evidence="3" id="KW-0808">Transferase</keyword>
<dbReference type="GO" id="GO:0005524">
    <property type="term" value="F:ATP binding"/>
    <property type="evidence" value="ECO:0007669"/>
    <property type="project" value="UniProtKB-UniRule"/>
</dbReference>
<dbReference type="STRING" id="47428.A0A284QM60"/>
<dbReference type="Gene3D" id="1.10.510.10">
    <property type="entry name" value="Transferase(Phosphotransferase) domain 1"/>
    <property type="match status" value="1"/>
</dbReference>
<feature type="domain" description="Protein kinase" evidence="10">
    <location>
        <begin position="159"/>
        <end position="428"/>
    </location>
</feature>
<feature type="binding site" evidence="7">
    <location>
        <position position="191"/>
    </location>
    <ligand>
        <name>ATP</name>
        <dbReference type="ChEBI" id="CHEBI:30616"/>
    </ligand>
</feature>
<keyword evidence="4 7" id="KW-0547">Nucleotide-binding</keyword>
<dbReference type="PROSITE" id="PS00108">
    <property type="entry name" value="PROTEIN_KINASE_ST"/>
    <property type="match status" value="1"/>
</dbReference>
<evidence type="ECO:0000256" key="5">
    <source>
        <dbReference type="ARBA" id="ARBA00022777"/>
    </source>
</evidence>
<keyword evidence="12" id="KW-1185">Reference proteome</keyword>
<dbReference type="OMA" id="QDWIAPE"/>
<dbReference type="SMART" id="SM00220">
    <property type="entry name" value="S_TKc"/>
    <property type="match status" value="1"/>
</dbReference>
<evidence type="ECO:0000256" key="7">
    <source>
        <dbReference type="PROSITE-ProRule" id="PRU10141"/>
    </source>
</evidence>